<dbReference type="EMBL" id="BMHA01000002">
    <property type="protein sequence ID" value="GGI03781.1"/>
    <property type="molecule type" value="Genomic_DNA"/>
</dbReference>
<comment type="caution">
    <text evidence="1">The sequence shown here is derived from an EMBL/GenBank/DDBJ whole genome shotgun (WGS) entry which is preliminary data.</text>
</comment>
<reference evidence="1" key="1">
    <citation type="journal article" date="2014" name="Int. J. Syst. Evol. Microbiol.">
        <title>Complete genome sequence of Corynebacterium casei LMG S-19264T (=DSM 44701T), isolated from a smear-ripened cheese.</title>
        <authorList>
            <consortium name="US DOE Joint Genome Institute (JGI-PGF)"/>
            <person name="Walter F."/>
            <person name="Albersmeier A."/>
            <person name="Kalinowski J."/>
            <person name="Ruckert C."/>
        </authorList>
    </citation>
    <scope>NUCLEOTIDE SEQUENCE</scope>
    <source>
        <strain evidence="1">CGMCC 1.14988</strain>
    </source>
</reference>
<keyword evidence="2" id="KW-1185">Reference proteome</keyword>
<evidence type="ECO:0000313" key="1">
    <source>
        <dbReference type="EMBL" id="GGI03781.1"/>
    </source>
</evidence>
<gene>
    <name evidence="1" type="ORF">GCM10011354_05760</name>
</gene>
<reference evidence="1" key="2">
    <citation type="submission" date="2020-09" db="EMBL/GenBank/DDBJ databases">
        <authorList>
            <person name="Sun Q."/>
            <person name="Zhou Y."/>
        </authorList>
    </citation>
    <scope>NUCLEOTIDE SEQUENCE</scope>
    <source>
        <strain evidence="1">CGMCC 1.14988</strain>
    </source>
</reference>
<dbReference type="AlphaFoldDB" id="A0A8J3A5Q4"/>
<organism evidence="1 2">
    <name type="scientific">Egicoccus halophilus</name>
    <dbReference type="NCBI Taxonomy" id="1670830"/>
    <lineage>
        <taxon>Bacteria</taxon>
        <taxon>Bacillati</taxon>
        <taxon>Actinomycetota</taxon>
        <taxon>Nitriliruptoria</taxon>
        <taxon>Egicoccales</taxon>
        <taxon>Egicoccaceae</taxon>
        <taxon>Egicoccus</taxon>
    </lineage>
</organism>
<proteinExistence type="predicted"/>
<sequence>MVVELDQALFVAYRARLLIDGVPRDERNVVGGSFRLHSGDEAQVVVEVELSWWGKVRRAAVRTPAGGVPLEPVRD</sequence>
<evidence type="ECO:0000313" key="2">
    <source>
        <dbReference type="Proteomes" id="UP000650511"/>
    </source>
</evidence>
<accession>A0A8J3A5Q4</accession>
<name>A0A8J3A5Q4_9ACTN</name>
<protein>
    <submittedName>
        <fullName evidence="1">Uncharacterized protein</fullName>
    </submittedName>
</protein>
<dbReference type="Proteomes" id="UP000650511">
    <property type="component" value="Unassembled WGS sequence"/>
</dbReference>